<protein>
    <submittedName>
        <fullName evidence="1">Uncharacterized protein</fullName>
    </submittedName>
</protein>
<dbReference type="EMBL" id="AGQS02005399">
    <property type="protein sequence ID" value="KYF40688.1"/>
    <property type="molecule type" value="Genomic_DNA"/>
</dbReference>
<gene>
    <name evidence="1" type="ORF">TGARI_262715</name>
</gene>
<evidence type="ECO:0000313" key="2">
    <source>
        <dbReference type="Proteomes" id="UP000074247"/>
    </source>
</evidence>
<reference evidence="1 2" key="1">
    <citation type="journal article" date="2016" name="Nat. Commun.">
        <title>Local admixture of amplified and diversified secreted pathogenesis determinants shapes mosaic Toxoplasma gondii genomes.</title>
        <authorList>
            <person name="Lorenzi H."/>
            <person name="Khan A."/>
            <person name="Behnke M.S."/>
            <person name="Namasivayam S."/>
            <person name="Swapna L.S."/>
            <person name="Hadjithomas M."/>
            <person name="Karamycheva S."/>
            <person name="Pinney D."/>
            <person name="Brunk B.P."/>
            <person name="Ajioka J.W."/>
            <person name="Ajzenberg D."/>
            <person name="Boothroyd J.C."/>
            <person name="Boyle J.P."/>
            <person name="Darde M.L."/>
            <person name="Diaz-Miranda M.A."/>
            <person name="Dubey J.P."/>
            <person name="Fritz H.M."/>
            <person name="Gennari S.M."/>
            <person name="Gregory B.D."/>
            <person name="Kim K."/>
            <person name="Saeij J.P."/>
            <person name="Su C."/>
            <person name="White M.W."/>
            <person name="Zhu X.Q."/>
            <person name="Howe D.K."/>
            <person name="Rosenthal B.M."/>
            <person name="Grigg M.E."/>
            <person name="Parkinson J."/>
            <person name="Liu L."/>
            <person name="Kissinger J.C."/>
            <person name="Roos D.S."/>
            <person name="Sibley L.D."/>
        </authorList>
    </citation>
    <scope>NUCLEOTIDE SEQUENCE [LARGE SCALE GENOMIC DNA]</scope>
    <source>
        <strain evidence="1 2">ARI</strain>
    </source>
</reference>
<organism evidence="1 2">
    <name type="scientific">Toxoplasma gondii ARI</name>
    <dbReference type="NCBI Taxonomy" id="1074872"/>
    <lineage>
        <taxon>Eukaryota</taxon>
        <taxon>Sar</taxon>
        <taxon>Alveolata</taxon>
        <taxon>Apicomplexa</taxon>
        <taxon>Conoidasida</taxon>
        <taxon>Coccidia</taxon>
        <taxon>Eucoccidiorida</taxon>
        <taxon>Eimeriorina</taxon>
        <taxon>Sarcocystidae</taxon>
        <taxon>Toxoplasma</taxon>
    </lineage>
</organism>
<dbReference type="VEuPathDB" id="ToxoDB:TGARI_262715"/>
<accession>A0A139XPH5</accession>
<proteinExistence type="predicted"/>
<sequence length="143" mass="15807">MAVSRLLTRLVEPTRPVCGRRFLHFPLHAKRNEFPTCRTHDAGGVYTPHIQPGRLTLCRCFGGSSNAKRAARSLAFSLRKSGKCGFTDTQDSNRGRRDTCEAGRDGQKRRSACAYGCLSTGSFPLRRDTLFGLLGSLATETRE</sequence>
<comment type="caution">
    <text evidence="1">The sequence shown here is derived from an EMBL/GenBank/DDBJ whole genome shotgun (WGS) entry which is preliminary data.</text>
</comment>
<dbReference type="Proteomes" id="UP000074247">
    <property type="component" value="Unassembled WGS sequence"/>
</dbReference>
<dbReference type="AlphaFoldDB" id="A0A139XPH5"/>
<name>A0A139XPH5_TOXGO</name>
<evidence type="ECO:0000313" key="1">
    <source>
        <dbReference type="EMBL" id="KYF40688.1"/>
    </source>
</evidence>